<comment type="subcellular location">
    <subcellularLocation>
        <location evidence="1">Membrane</location>
        <topology evidence="1">Multi-pass membrane protein</topology>
    </subcellularLocation>
</comment>
<feature type="transmembrane region" description="Helical" evidence="5">
    <location>
        <begin position="254"/>
        <end position="281"/>
    </location>
</feature>
<feature type="transmembrane region" description="Helical" evidence="5">
    <location>
        <begin position="143"/>
        <end position="164"/>
    </location>
</feature>
<keyword evidence="4 5" id="KW-0472">Membrane</keyword>
<accession>A0A2S9YDQ3</accession>
<evidence type="ECO:0000259" key="6">
    <source>
        <dbReference type="Pfam" id="PF00520"/>
    </source>
</evidence>
<dbReference type="Proteomes" id="UP000238823">
    <property type="component" value="Unassembled WGS sequence"/>
</dbReference>
<dbReference type="InterPro" id="IPR005821">
    <property type="entry name" value="Ion_trans_dom"/>
</dbReference>
<sequence>MTPYIGYFTGVIDSSPPRRSTRVFAWVARLLGRVESRLVLSAAIIVSLLPFEWVPRLDAVFLLLFLVEFVLRSLLVFRGEARHSHGSRRGVTPTEAELQEDRGWEWPSTGALVLTFFDLLALLSFVPSLVGLEPDAGTRWLRLFRLSRMLLLLSYWAPLVRDVWSVLLRHERAKQVTLMGIIVLALSFAGAVVMDQMSVGHEELIDFDGDEVFGRDADGEALDPDDERFFVHLWWAFRQIQDPGNLLSSPDQTAAVIVSVALTIVGLFMVSFLIGLGTDVVREMMELSRLRPPGLHGHTIVVNIDPSTQQLLHELLRYSRKLLPVGALSLGWVQQLVRNSRRGLHGGRYLVVGRSPDPPDFMRQPELAHVGYRQVNVEDETFLYRTDVAESQRVVMLADLDAKDPDAETIQALLTITESLREADEDARRRASRSWLPVGRVRARLLIAEVLDESNIPAARAAIAGDGSGRDSVRTRAFVVPSERLIALFIACIAQREGVGRLLEELLTSHGHELYTLFFDLPGLGYQRGHRPDLSDDPSTIMGELIRRARSLPSHHRLVPVGVLMAGDGEDDIIVHINPEPDFSNLGDQRLDDAPEIERELDLDSPDTLGVPGMDLTTLAEAQLGQPQTPSGPNMSGMSGTFEQVSVAQPLVSSDSRTPRTLGATESRCIGFVAISNNFGRVRELADDLYERPRQRVPADLTKTRELGPFVCAPVTPLLRVLVSGFRSGTVSMIESLIQTEPSTQILLVLRDEVALEAAWDDFDAHTKLFERGLLRGHHGSFGSDETQRTLTWINPRHPDRSGDGPHVLLAVGDCSSSRQLTALPRGFGHVDSMDAVLLISSEHHGSDARTAKTLMKLETLTQSPRVVAEVLDVELARRLRRRGTGHEAERVRVYSIQELRAFFMFQAVVVPAFDMVYTELMGPWGQSFVRMTIEPAARPLSGTCSFEELANHLSLEGRVLVGVVLCDHSTSDGRHEHGPDCRTVLHVGESGGARGVDLSRLVDLWVIA</sequence>
<evidence type="ECO:0000256" key="4">
    <source>
        <dbReference type="ARBA" id="ARBA00023136"/>
    </source>
</evidence>
<proteinExistence type="predicted"/>
<keyword evidence="2 5" id="KW-0812">Transmembrane</keyword>
<dbReference type="PANTHER" id="PTHR31563:SF10">
    <property type="entry name" value="ION CHANNEL POLLUX-RELATED"/>
    <property type="match status" value="1"/>
</dbReference>
<feature type="transmembrane region" description="Helical" evidence="5">
    <location>
        <begin position="176"/>
        <end position="194"/>
    </location>
</feature>
<feature type="transmembrane region" description="Helical" evidence="5">
    <location>
        <begin position="38"/>
        <end position="54"/>
    </location>
</feature>
<protein>
    <recommendedName>
        <fullName evidence="6">Ion transport domain-containing protein</fullName>
    </recommendedName>
</protein>
<reference evidence="7 8" key="1">
    <citation type="submission" date="2018-03" db="EMBL/GenBank/DDBJ databases">
        <title>Draft Genome Sequences of the Obligatory Marine Myxobacteria Enhygromyxa salina SWB007.</title>
        <authorList>
            <person name="Poehlein A."/>
            <person name="Moghaddam J.A."/>
            <person name="Harms H."/>
            <person name="Alanjari M."/>
            <person name="Koenig G.M."/>
            <person name="Daniel R."/>
            <person name="Schaeberle T.F."/>
        </authorList>
    </citation>
    <scope>NUCLEOTIDE SEQUENCE [LARGE SCALE GENOMIC DNA]</scope>
    <source>
        <strain evidence="7 8">SWB007</strain>
    </source>
</reference>
<name>A0A2S9YDQ3_9BACT</name>
<organism evidence="7 8">
    <name type="scientific">Enhygromyxa salina</name>
    <dbReference type="NCBI Taxonomy" id="215803"/>
    <lineage>
        <taxon>Bacteria</taxon>
        <taxon>Pseudomonadati</taxon>
        <taxon>Myxococcota</taxon>
        <taxon>Polyangia</taxon>
        <taxon>Nannocystales</taxon>
        <taxon>Nannocystaceae</taxon>
        <taxon>Enhygromyxa</taxon>
    </lineage>
</organism>
<keyword evidence="3 5" id="KW-1133">Transmembrane helix</keyword>
<dbReference type="EMBL" id="PVNL01000110">
    <property type="protein sequence ID" value="PRQ03141.1"/>
    <property type="molecule type" value="Genomic_DNA"/>
</dbReference>
<evidence type="ECO:0000256" key="3">
    <source>
        <dbReference type="ARBA" id="ARBA00022989"/>
    </source>
</evidence>
<gene>
    <name evidence="7" type="ORF">ENSA7_54120</name>
</gene>
<dbReference type="AlphaFoldDB" id="A0A2S9YDQ3"/>
<evidence type="ECO:0000313" key="8">
    <source>
        <dbReference type="Proteomes" id="UP000238823"/>
    </source>
</evidence>
<evidence type="ECO:0000256" key="2">
    <source>
        <dbReference type="ARBA" id="ARBA00022692"/>
    </source>
</evidence>
<dbReference type="PANTHER" id="PTHR31563">
    <property type="entry name" value="ION CHANNEL POLLUX-RELATED"/>
    <property type="match status" value="1"/>
</dbReference>
<dbReference type="GO" id="GO:0005216">
    <property type="term" value="F:monoatomic ion channel activity"/>
    <property type="evidence" value="ECO:0007669"/>
    <property type="project" value="InterPro"/>
</dbReference>
<evidence type="ECO:0000256" key="1">
    <source>
        <dbReference type="ARBA" id="ARBA00004141"/>
    </source>
</evidence>
<feature type="transmembrane region" description="Helical" evidence="5">
    <location>
        <begin position="111"/>
        <end position="131"/>
    </location>
</feature>
<dbReference type="GO" id="GO:0016020">
    <property type="term" value="C:membrane"/>
    <property type="evidence" value="ECO:0007669"/>
    <property type="project" value="UniProtKB-SubCell"/>
</dbReference>
<dbReference type="SUPFAM" id="SSF81324">
    <property type="entry name" value="Voltage-gated potassium channels"/>
    <property type="match status" value="1"/>
</dbReference>
<feature type="domain" description="Ion transport" evidence="6">
    <location>
        <begin position="56"/>
        <end position="280"/>
    </location>
</feature>
<dbReference type="InterPro" id="IPR044849">
    <property type="entry name" value="CASTOR/POLLUX/SYM8-like"/>
</dbReference>
<comment type="caution">
    <text evidence="7">The sequence shown here is derived from an EMBL/GenBank/DDBJ whole genome shotgun (WGS) entry which is preliminary data.</text>
</comment>
<dbReference type="Gene3D" id="1.10.287.70">
    <property type="match status" value="1"/>
</dbReference>
<evidence type="ECO:0000313" key="7">
    <source>
        <dbReference type="EMBL" id="PRQ03141.1"/>
    </source>
</evidence>
<evidence type="ECO:0000256" key="5">
    <source>
        <dbReference type="SAM" id="Phobius"/>
    </source>
</evidence>
<dbReference type="Pfam" id="PF00520">
    <property type="entry name" value="Ion_trans"/>
    <property type="match status" value="1"/>
</dbReference>